<sequence length="129" mass="14551">MAKSSRASNKKRNNANLRTKVFGPAHDARLERLSAKLQEIANAPKPDEEKKMDVEGEKAQEEEEAGDDGTKTQVHDEAMQWTGLSSARKLRSTKSSGRITKHARRKPRNQVVFPSENARRKRQTKSKKG</sequence>
<dbReference type="Proteomes" id="UP001309876">
    <property type="component" value="Unassembled WGS sequence"/>
</dbReference>
<gene>
    <name evidence="3" type="ORF">LTR05_006722</name>
</gene>
<feature type="region of interest" description="Disordered" evidence="1">
    <location>
        <begin position="1"/>
        <end position="129"/>
    </location>
</feature>
<feature type="compositionally biased region" description="Basic and acidic residues" evidence="1">
    <location>
        <begin position="45"/>
        <end position="59"/>
    </location>
</feature>
<feature type="compositionally biased region" description="Basic residues" evidence="1">
    <location>
        <begin position="119"/>
        <end position="129"/>
    </location>
</feature>
<protein>
    <recommendedName>
        <fullName evidence="2">DUF2423 domain-containing protein</fullName>
    </recommendedName>
</protein>
<keyword evidence="4" id="KW-1185">Reference proteome</keyword>
<proteinExistence type="predicted"/>
<dbReference type="EMBL" id="JAVRRJ010000007">
    <property type="protein sequence ID" value="KAK5082841.1"/>
    <property type="molecule type" value="Genomic_DNA"/>
</dbReference>
<reference evidence="3 4" key="1">
    <citation type="submission" date="2023-08" db="EMBL/GenBank/DDBJ databases">
        <title>Black Yeasts Isolated from many extreme environments.</title>
        <authorList>
            <person name="Coleine C."/>
            <person name="Stajich J.E."/>
            <person name="Selbmann L."/>
        </authorList>
    </citation>
    <scope>NUCLEOTIDE SEQUENCE [LARGE SCALE GENOMIC DNA]</scope>
    <source>
        <strain evidence="3 4">CCFEE 5910</strain>
    </source>
</reference>
<feature type="compositionally biased region" description="Basic and acidic residues" evidence="1">
    <location>
        <begin position="68"/>
        <end position="78"/>
    </location>
</feature>
<dbReference type="PANTHER" id="PTHR28219:SF1">
    <property type="entry name" value="UPF0642 PROTEIN YBL028C"/>
    <property type="match status" value="1"/>
</dbReference>
<evidence type="ECO:0000313" key="4">
    <source>
        <dbReference type="Proteomes" id="UP001309876"/>
    </source>
</evidence>
<feature type="domain" description="DUF2423" evidence="2">
    <location>
        <begin position="1"/>
        <end position="44"/>
    </location>
</feature>
<feature type="compositionally biased region" description="Basic residues" evidence="1">
    <location>
        <begin position="99"/>
        <end position="108"/>
    </location>
</feature>
<dbReference type="PANTHER" id="PTHR28219">
    <property type="entry name" value="UPF0642 PROTEIN YBL028C"/>
    <property type="match status" value="1"/>
</dbReference>
<dbReference type="AlphaFoldDB" id="A0AAN7SWU2"/>
<organism evidence="3 4">
    <name type="scientific">Lithohypha guttulata</name>
    <dbReference type="NCBI Taxonomy" id="1690604"/>
    <lineage>
        <taxon>Eukaryota</taxon>
        <taxon>Fungi</taxon>
        <taxon>Dikarya</taxon>
        <taxon>Ascomycota</taxon>
        <taxon>Pezizomycotina</taxon>
        <taxon>Eurotiomycetes</taxon>
        <taxon>Chaetothyriomycetidae</taxon>
        <taxon>Chaetothyriales</taxon>
        <taxon>Trichomeriaceae</taxon>
        <taxon>Lithohypha</taxon>
    </lineage>
</organism>
<accession>A0AAN7SWU2</accession>
<comment type="caution">
    <text evidence="3">The sequence shown here is derived from an EMBL/GenBank/DDBJ whole genome shotgun (WGS) entry which is preliminary data.</text>
</comment>
<dbReference type="GO" id="GO:0030687">
    <property type="term" value="C:preribosome, large subunit precursor"/>
    <property type="evidence" value="ECO:0007669"/>
    <property type="project" value="TreeGrafter"/>
</dbReference>
<evidence type="ECO:0000256" key="1">
    <source>
        <dbReference type="SAM" id="MobiDB-lite"/>
    </source>
</evidence>
<dbReference type="Pfam" id="PF10338">
    <property type="entry name" value="YBL028C_N"/>
    <property type="match status" value="1"/>
</dbReference>
<dbReference type="InterPro" id="IPR019434">
    <property type="entry name" value="DUF2423"/>
</dbReference>
<evidence type="ECO:0000259" key="2">
    <source>
        <dbReference type="Pfam" id="PF10338"/>
    </source>
</evidence>
<evidence type="ECO:0000313" key="3">
    <source>
        <dbReference type="EMBL" id="KAK5082841.1"/>
    </source>
</evidence>
<name>A0AAN7SWU2_9EURO</name>